<dbReference type="Proteomes" id="UP001515943">
    <property type="component" value="Unassembled WGS sequence"/>
</dbReference>
<sequence length="78" mass="8049">MRQSASAVDFAPASDTGPGGSVEVFGAEAQAKARAEFIQAAGSKISVLAEYDYVKGGVVVRVQAADPGRDQGVRDRAH</sequence>
<keyword evidence="3" id="KW-1185">Reference proteome</keyword>
<proteinExistence type="predicted"/>
<comment type="caution">
    <text evidence="2">The sequence shown here is derived from an EMBL/GenBank/DDBJ whole genome shotgun (WGS) entry which is preliminary data.</text>
</comment>
<dbReference type="EMBL" id="VSRL01000040">
    <property type="protein sequence ID" value="NKE57855.1"/>
    <property type="molecule type" value="Genomic_DNA"/>
</dbReference>
<feature type="region of interest" description="Disordered" evidence="1">
    <location>
        <begin position="1"/>
        <end position="21"/>
    </location>
</feature>
<protein>
    <recommendedName>
        <fullName evidence="4">Peptidase inhibitor I9</fullName>
    </recommendedName>
</protein>
<evidence type="ECO:0000256" key="1">
    <source>
        <dbReference type="SAM" id="MobiDB-lite"/>
    </source>
</evidence>
<evidence type="ECO:0008006" key="4">
    <source>
        <dbReference type="Google" id="ProtNLM"/>
    </source>
</evidence>
<evidence type="ECO:0000313" key="2">
    <source>
        <dbReference type="EMBL" id="NKE57855.1"/>
    </source>
</evidence>
<dbReference type="RefSeq" id="WP_167973981.1">
    <property type="nucleotide sequence ID" value="NZ_VSRL01000040.1"/>
</dbReference>
<evidence type="ECO:0000313" key="3">
    <source>
        <dbReference type="Proteomes" id="UP001515943"/>
    </source>
</evidence>
<accession>A0ABX1FG05</accession>
<name>A0ABX1FG05_9PSEU</name>
<organism evidence="2 3">
    <name type="scientific">Lentzea indica</name>
    <dbReference type="NCBI Taxonomy" id="2604800"/>
    <lineage>
        <taxon>Bacteria</taxon>
        <taxon>Bacillati</taxon>
        <taxon>Actinomycetota</taxon>
        <taxon>Actinomycetes</taxon>
        <taxon>Pseudonocardiales</taxon>
        <taxon>Pseudonocardiaceae</taxon>
        <taxon>Lentzea</taxon>
    </lineage>
</organism>
<reference evidence="2 3" key="1">
    <citation type="submission" date="2019-08" db="EMBL/GenBank/DDBJ databases">
        <title>Lentzea from Indian Himalayas.</title>
        <authorList>
            <person name="Mandal S."/>
            <person name="Mallick Gupta A."/>
            <person name="Maiti P.K."/>
            <person name="Sarkar J."/>
            <person name="Mandal S."/>
        </authorList>
    </citation>
    <scope>NUCLEOTIDE SEQUENCE [LARGE SCALE GENOMIC DNA]</scope>
    <source>
        <strain evidence="2 3">PSKA42</strain>
    </source>
</reference>
<gene>
    <name evidence="2" type="ORF">FXN61_13840</name>
</gene>